<keyword evidence="8 12" id="KW-0862">Zinc</keyword>
<dbReference type="EMBL" id="JAAEEH010000001">
    <property type="protein sequence ID" value="NDL66177.1"/>
    <property type="molecule type" value="Genomic_DNA"/>
</dbReference>
<dbReference type="Gene3D" id="3.90.580.10">
    <property type="entry name" value="Zinc finger, CHC2-type domain"/>
    <property type="match status" value="1"/>
</dbReference>
<dbReference type="FunFam" id="3.90.580.10:FF:000001">
    <property type="entry name" value="DNA primase"/>
    <property type="match status" value="1"/>
</dbReference>
<evidence type="ECO:0000256" key="12">
    <source>
        <dbReference type="HAMAP-Rule" id="MF_00974"/>
    </source>
</evidence>
<evidence type="ECO:0000256" key="1">
    <source>
        <dbReference type="ARBA" id="ARBA00022478"/>
    </source>
</evidence>
<dbReference type="PIRSF" id="PIRSF002811">
    <property type="entry name" value="DnaG"/>
    <property type="match status" value="1"/>
</dbReference>
<keyword evidence="10 12" id="KW-0238">DNA-binding</keyword>
<comment type="catalytic activity">
    <reaction evidence="12">
        <text>ssDNA + n NTP = ssDNA/pppN(pN)n-1 hybrid + (n-1) diphosphate.</text>
        <dbReference type="EC" id="2.7.7.101"/>
    </reaction>
</comment>
<dbReference type="InterPro" id="IPR036977">
    <property type="entry name" value="DNA_primase_Znf_CHC2"/>
</dbReference>
<dbReference type="InterPro" id="IPR030846">
    <property type="entry name" value="DnaG_bac"/>
</dbReference>
<dbReference type="PANTHER" id="PTHR30313:SF2">
    <property type="entry name" value="DNA PRIMASE"/>
    <property type="match status" value="1"/>
</dbReference>
<dbReference type="SMART" id="SM00493">
    <property type="entry name" value="TOPRIM"/>
    <property type="match status" value="1"/>
</dbReference>
<keyword evidence="18" id="KW-1185">Reference proteome</keyword>
<dbReference type="SUPFAM" id="SSF57783">
    <property type="entry name" value="Zinc beta-ribbon"/>
    <property type="match status" value="1"/>
</dbReference>
<gene>
    <name evidence="12" type="primary">dnaG</name>
    <name evidence="17" type="ORF">GXN74_00255</name>
</gene>
<keyword evidence="1 12" id="KW-0240">DNA-directed RNA polymerase</keyword>
<keyword evidence="11 12" id="KW-0804">Transcription</keyword>
<keyword evidence="6 12" id="KW-0479">Metal-binding</keyword>
<dbReference type="InterPro" id="IPR016136">
    <property type="entry name" value="DNA_helicase_N/primase_C"/>
</dbReference>
<evidence type="ECO:0000313" key="17">
    <source>
        <dbReference type="EMBL" id="NDL66177.1"/>
    </source>
</evidence>
<dbReference type="GO" id="GO:0000428">
    <property type="term" value="C:DNA-directed RNA polymerase complex"/>
    <property type="evidence" value="ECO:0007669"/>
    <property type="project" value="UniProtKB-KW"/>
</dbReference>
<evidence type="ECO:0000256" key="4">
    <source>
        <dbReference type="ARBA" id="ARBA00022695"/>
    </source>
</evidence>
<dbReference type="PROSITE" id="PS50880">
    <property type="entry name" value="TOPRIM"/>
    <property type="match status" value="1"/>
</dbReference>
<evidence type="ECO:0000313" key="18">
    <source>
        <dbReference type="Proteomes" id="UP000461585"/>
    </source>
</evidence>
<evidence type="ECO:0000256" key="6">
    <source>
        <dbReference type="ARBA" id="ARBA00022723"/>
    </source>
</evidence>
<dbReference type="Gene3D" id="3.40.1360.10">
    <property type="match status" value="1"/>
</dbReference>
<dbReference type="RefSeq" id="WP_162368906.1">
    <property type="nucleotide sequence ID" value="NZ_JAAEEH010000001.1"/>
</dbReference>
<dbReference type="Pfam" id="PF01807">
    <property type="entry name" value="Zn_ribbon_DnaG"/>
    <property type="match status" value="1"/>
</dbReference>
<proteinExistence type="inferred from homology"/>
<dbReference type="Pfam" id="PF13155">
    <property type="entry name" value="Toprim_2"/>
    <property type="match status" value="1"/>
</dbReference>
<evidence type="ECO:0000256" key="11">
    <source>
        <dbReference type="ARBA" id="ARBA00023163"/>
    </source>
</evidence>
<feature type="zinc finger region" description="CHC2-type" evidence="12 14">
    <location>
        <begin position="38"/>
        <end position="62"/>
    </location>
</feature>
<evidence type="ECO:0000256" key="15">
    <source>
        <dbReference type="SAM" id="MobiDB-lite"/>
    </source>
</evidence>
<dbReference type="Pfam" id="PF08275">
    <property type="entry name" value="DNAG_N"/>
    <property type="match status" value="1"/>
</dbReference>
<dbReference type="Pfam" id="PF10410">
    <property type="entry name" value="DnaB_bind"/>
    <property type="match status" value="1"/>
</dbReference>
<evidence type="ECO:0000256" key="2">
    <source>
        <dbReference type="ARBA" id="ARBA00022515"/>
    </source>
</evidence>
<comment type="subunit">
    <text evidence="12">Monomer. Interacts with DnaB.</text>
</comment>
<evidence type="ECO:0000256" key="3">
    <source>
        <dbReference type="ARBA" id="ARBA00022679"/>
    </source>
</evidence>
<dbReference type="InterPro" id="IPR006171">
    <property type="entry name" value="TOPRIM_dom"/>
</dbReference>
<dbReference type="InterPro" id="IPR037068">
    <property type="entry name" value="DNA_primase_core_N_sf"/>
</dbReference>
<dbReference type="GO" id="GO:0006269">
    <property type="term" value="P:DNA replication, synthesis of primer"/>
    <property type="evidence" value="ECO:0007669"/>
    <property type="project" value="UniProtKB-UniRule"/>
</dbReference>
<keyword evidence="9" id="KW-0460">Magnesium</keyword>
<dbReference type="GO" id="GO:0005737">
    <property type="term" value="C:cytoplasm"/>
    <property type="evidence" value="ECO:0007669"/>
    <property type="project" value="TreeGrafter"/>
</dbReference>
<evidence type="ECO:0000256" key="13">
    <source>
        <dbReference type="PIRNR" id="PIRNR002811"/>
    </source>
</evidence>
<dbReference type="SMART" id="SM00400">
    <property type="entry name" value="ZnF_CHCC"/>
    <property type="match status" value="1"/>
</dbReference>
<dbReference type="Proteomes" id="UP000461585">
    <property type="component" value="Unassembled WGS sequence"/>
</dbReference>
<dbReference type="InterPro" id="IPR050219">
    <property type="entry name" value="DnaG_primase"/>
</dbReference>
<dbReference type="GO" id="GO:1990077">
    <property type="term" value="C:primosome complex"/>
    <property type="evidence" value="ECO:0007669"/>
    <property type="project" value="UniProtKB-KW"/>
</dbReference>
<dbReference type="InterPro" id="IPR006295">
    <property type="entry name" value="DNA_primase_DnaG"/>
</dbReference>
<dbReference type="GO" id="GO:0003677">
    <property type="term" value="F:DNA binding"/>
    <property type="evidence" value="ECO:0007669"/>
    <property type="project" value="UniProtKB-KW"/>
</dbReference>
<evidence type="ECO:0000256" key="9">
    <source>
        <dbReference type="ARBA" id="ARBA00022842"/>
    </source>
</evidence>
<dbReference type="NCBIfam" id="TIGR01391">
    <property type="entry name" value="dnaG"/>
    <property type="match status" value="1"/>
</dbReference>
<dbReference type="Gene3D" id="1.10.860.10">
    <property type="entry name" value="DNAb Helicase, Chain A"/>
    <property type="match status" value="1"/>
</dbReference>
<comment type="similarity">
    <text evidence="12 13">Belongs to the DnaG primase family.</text>
</comment>
<dbReference type="GO" id="GO:0003899">
    <property type="term" value="F:DNA-directed RNA polymerase activity"/>
    <property type="evidence" value="ECO:0007669"/>
    <property type="project" value="UniProtKB-UniRule"/>
</dbReference>
<dbReference type="SUPFAM" id="SSF56731">
    <property type="entry name" value="DNA primase core"/>
    <property type="match status" value="1"/>
</dbReference>
<dbReference type="InterPro" id="IPR019475">
    <property type="entry name" value="DNA_primase_DnaB-bd"/>
</dbReference>
<dbReference type="GO" id="GO:0008270">
    <property type="term" value="F:zinc ion binding"/>
    <property type="evidence" value="ECO:0007669"/>
    <property type="project" value="UniProtKB-UniRule"/>
</dbReference>
<sequence>MYFPDEIIEEVRVRNDIVDVISQYVKLTPKGSSHFGLCPFHHEKTPSFSVSKDKQMYYCFGCGAGGNVYTFLMAYENYSFVEAVKSLADRVHLELPEPEVSEEMKKEIGYKQQLYEANRLAARYFYYQLTQGQGKTALAYLENRKIGEEYRKKFGLGYANFYRDDLLQFMQSKGIPIQVLLDAGLAMEDKGKKGSHYDRFFNRLMFPILDVQNRIVGFGGRVLGDGGPKYLNSPETKIFDKSRNLYGMNLARTSRGGSILLVEGYLDVISLHQAGYGNAVASLGTALTKGQAALIKRYSDEVVIAYDTDEAGIQAALRAFPVLKEAGLSVRVATMEGAKDPDELIQARGPEAFGEVLGKALPGFMFEVRTMAARTDLEDPAYKTQFTREVARKILMMEDGHERDNYIAAVAKEYGIREHTLGSLVNELGNQGGLVRPEPPSRARKKPMDGENEDALVKAQKNLLSFMVNHEKLFAVIKEHVSPFHFTDALLHQVAVTVYGLDGEGLEIVPSAVIDKFMKLEDQTRVAGVFNNPIPIENQIQLEKMINESIRLLKGAYLDNLARNLADPQALMEAIQEKRMLQNFHLSLRDL</sequence>
<feature type="region of interest" description="Disordered" evidence="15">
    <location>
        <begin position="428"/>
        <end position="451"/>
    </location>
</feature>
<dbReference type="InterPro" id="IPR002694">
    <property type="entry name" value="Znf_CHC2"/>
</dbReference>
<dbReference type="CDD" id="cd03364">
    <property type="entry name" value="TOPRIM_DnaG_primases"/>
    <property type="match status" value="1"/>
</dbReference>
<comment type="domain">
    <text evidence="12">Contains an N-terminal zinc-binding domain, a central core domain that contains the primase activity, and a C-terminal DnaB-binding domain.</text>
</comment>
<evidence type="ECO:0000256" key="8">
    <source>
        <dbReference type="ARBA" id="ARBA00022833"/>
    </source>
</evidence>
<comment type="caution">
    <text evidence="17">The sequence shown here is derived from an EMBL/GenBank/DDBJ whole genome shotgun (WGS) entry which is preliminary data.</text>
</comment>
<keyword evidence="7 12" id="KW-0863">Zinc-finger</keyword>
<comment type="function">
    <text evidence="12 13">RNA polymerase that catalyzes the synthesis of short RNA molecules used as primers for DNA polymerase during DNA replication.</text>
</comment>
<accession>A0A7X5HT41</accession>
<organism evidence="17 18">
    <name type="scientific">Anaerotalea alkaliphila</name>
    <dbReference type="NCBI Taxonomy" id="2662126"/>
    <lineage>
        <taxon>Bacteria</taxon>
        <taxon>Bacillati</taxon>
        <taxon>Bacillota</taxon>
        <taxon>Clostridia</taxon>
        <taxon>Eubacteriales</taxon>
        <taxon>Anaerotalea</taxon>
    </lineage>
</organism>
<comment type="cofactor">
    <cofactor evidence="12 13 14">
        <name>Zn(2+)</name>
        <dbReference type="ChEBI" id="CHEBI:29105"/>
    </cofactor>
    <text evidence="12 13 14">Binds 1 zinc ion per monomer.</text>
</comment>
<dbReference type="HAMAP" id="MF_00974">
    <property type="entry name" value="DNA_primase_DnaG"/>
    <property type="match status" value="1"/>
</dbReference>
<dbReference type="EC" id="2.7.7.101" evidence="12"/>
<feature type="domain" description="Toprim" evidence="16">
    <location>
        <begin position="257"/>
        <end position="338"/>
    </location>
</feature>
<keyword evidence="2 12" id="KW-0639">Primosome</keyword>
<evidence type="ECO:0000256" key="10">
    <source>
        <dbReference type="ARBA" id="ARBA00023125"/>
    </source>
</evidence>
<keyword evidence="4 12" id="KW-0548">Nucleotidyltransferase</keyword>
<keyword evidence="3 12" id="KW-0808">Transferase</keyword>
<keyword evidence="5 12" id="KW-0235">DNA replication</keyword>
<evidence type="ECO:0000256" key="7">
    <source>
        <dbReference type="ARBA" id="ARBA00022771"/>
    </source>
</evidence>
<dbReference type="InterPro" id="IPR034151">
    <property type="entry name" value="TOPRIM_DnaG_bac"/>
</dbReference>
<reference evidence="17 18" key="1">
    <citation type="submission" date="2020-01" db="EMBL/GenBank/DDBJ databases">
        <title>Anaeroalcalibacter tamaniensis gen. nov., sp. nov., moderately halophilic strictly anaerobic fermenter bacterium from mud volcano of Taman peninsula.</title>
        <authorList>
            <person name="Frolova A."/>
            <person name="Merkel A.Y."/>
            <person name="Slobodkin A.I."/>
        </authorList>
    </citation>
    <scope>NUCLEOTIDE SEQUENCE [LARGE SCALE GENOMIC DNA]</scope>
    <source>
        <strain evidence="17 18">F-3ap</strain>
    </source>
</reference>
<evidence type="ECO:0000256" key="5">
    <source>
        <dbReference type="ARBA" id="ARBA00022705"/>
    </source>
</evidence>
<dbReference type="AlphaFoldDB" id="A0A7X5HT41"/>
<dbReference type="InterPro" id="IPR013264">
    <property type="entry name" value="DNAG_N"/>
</dbReference>
<dbReference type="Gene3D" id="3.90.980.10">
    <property type="entry name" value="DNA primase, catalytic core, N-terminal domain"/>
    <property type="match status" value="1"/>
</dbReference>
<protein>
    <recommendedName>
        <fullName evidence="12 13">DNA primase</fullName>
        <ecNumber evidence="12">2.7.7.101</ecNumber>
    </recommendedName>
</protein>
<evidence type="ECO:0000256" key="14">
    <source>
        <dbReference type="PIRSR" id="PIRSR002811-1"/>
    </source>
</evidence>
<dbReference type="PANTHER" id="PTHR30313">
    <property type="entry name" value="DNA PRIMASE"/>
    <property type="match status" value="1"/>
</dbReference>
<evidence type="ECO:0000259" key="16">
    <source>
        <dbReference type="PROSITE" id="PS50880"/>
    </source>
</evidence>
<name>A0A7X5HT41_9FIRM</name>